<dbReference type="Gene3D" id="3.20.20.370">
    <property type="entry name" value="Glycoside hydrolase/deacetylase"/>
    <property type="match status" value="1"/>
</dbReference>
<name>A0ABT9VEI4_9BACI</name>
<keyword evidence="3" id="KW-1185">Reference proteome</keyword>
<dbReference type="PANTHER" id="PTHR30292">
    <property type="entry name" value="UNCHARACTERIZED PROTEIN YBGL-RELATED"/>
    <property type="match status" value="1"/>
</dbReference>
<reference evidence="2 3" key="1">
    <citation type="submission" date="2023-07" db="EMBL/GenBank/DDBJ databases">
        <title>Genomic Encyclopedia of Type Strains, Phase IV (KMG-IV): sequencing the most valuable type-strain genomes for metagenomic binning, comparative biology and taxonomic classification.</title>
        <authorList>
            <person name="Goeker M."/>
        </authorList>
    </citation>
    <scope>NUCLEOTIDE SEQUENCE [LARGE SCALE GENOMIC DNA]</scope>
    <source>
        <strain evidence="2 3">DSM 16460</strain>
    </source>
</reference>
<dbReference type="Pfam" id="PF03746">
    <property type="entry name" value="LamB_YcsF"/>
    <property type="match status" value="1"/>
</dbReference>
<dbReference type="InterPro" id="IPR011330">
    <property type="entry name" value="Glyco_hydro/deAcase_b/a-brl"/>
</dbReference>
<accession>A0ABT9VEI4</accession>
<dbReference type="NCBIfam" id="NF003816">
    <property type="entry name" value="PRK05406.1-5"/>
    <property type="match status" value="1"/>
</dbReference>
<keyword evidence="1" id="KW-0067">ATP-binding</keyword>
<dbReference type="HAMAP" id="MF_00691">
    <property type="entry name" value="PxpA"/>
    <property type="match status" value="1"/>
</dbReference>
<evidence type="ECO:0000313" key="3">
    <source>
        <dbReference type="Proteomes" id="UP001224359"/>
    </source>
</evidence>
<comment type="catalytic activity">
    <reaction evidence="1">
        <text>5-oxo-L-proline + ATP + 2 H2O = L-glutamate + ADP + phosphate + H(+)</text>
        <dbReference type="Rhea" id="RHEA:10348"/>
        <dbReference type="ChEBI" id="CHEBI:15377"/>
        <dbReference type="ChEBI" id="CHEBI:15378"/>
        <dbReference type="ChEBI" id="CHEBI:29985"/>
        <dbReference type="ChEBI" id="CHEBI:30616"/>
        <dbReference type="ChEBI" id="CHEBI:43474"/>
        <dbReference type="ChEBI" id="CHEBI:58402"/>
        <dbReference type="ChEBI" id="CHEBI:456216"/>
        <dbReference type="EC" id="3.5.2.9"/>
    </reaction>
</comment>
<dbReference type="PANTHER" id="PTHR30292:SF0">
    <property type="entry name" value="5-OXOPROLINASE SUBUNIT A"/>
    <property type="match status" value="1"/>
</dbReference>
<proteinExistence type="inferred from homology"/>
<evidence type="ECO:0000313" key="2">
    <source>
        <dbReference type="EMBL" id="MDQ0159359.1"/>
    </source>
</evidence>
<keyword evidence="1" id="KW-0547">Nucleotide-binding</keyword>
<evidence type="ECO:0000256" key="1">
    <source>
        <dbReference type="HAMAP-Rule" id="MF_00691"/>
    </source>
</evidence>
<dbReference type="InterPro" id="IPR005501">
    <property type="entry name" value="LamB/YcsF/PxpA-like"/>
</dbReference>
<organism evidence="2 3">
    <name type="scientific">Alkalibacillus salilacus</name>
    <dbReference type="NCBI Taxonomy" id="284582"/>
    <lineage>
        <taxon>Bacteria</taxon>
        <taxon>Bacillati</taxon>
        <taxon>Bacillota</taxon>
        <taxon>Bacilli</taxon>
        <taxon>Bacillales</taxon>
        <taxon>Bacillaceae</taxon>
        <taxon>Alkalibacillus</taxon>
    </lineage>
</organism>
<protein>
    <recommendedName>
        <fullName evidence="1">5-oxoprolinase subunit A</fullName>
        <shortName evidence="1">5-OPase subunit A</shortName>
        <ecNumber evidence="1">3.5.2.9</ecNumber>
    </recommendedName>
    <alternativeName>
        <fullName evidence="1">5-oxoprolinase (ATP-hydrolyzing) subunit A</fullName>
    </alternativeName>
</protein>
<dbReference type="EC" id="3.5.2.9" evidence="1"/>
<dbReference type="EMBL" id="JAUSTQ010000004">
    <property type="protein sequence ID" value="MDQ0159359.1"/>
    <property type="molecule type" value="Genomic_DNA"/>
</dbReference>
<dbReference type="NCBIfam" id="NF003814">
    <property type="entry name" value="PRK05406.1-3"/>
    <property type="match status" value="1"/>
</dbReference>
<dbReference type="SUPFAM" id="SSF88713">
    <property type="entry name" value="Glycoside hydrolase/deacetylase"/>
    <property type="match status" value="1"/>
</dbReference>
<dbReference type="RefSeq" id="WP_306975776.1">
    <property type="nucleotide sequence ID" value="NZ_JAUSTQ010000004.1"/>
</dbReference>
<comment type="function">
    <text evidence="1">Catalyzes the cleavage of 5-oxoproline to form L-glutamate coupled to the hydrolysis of ATP to ADP and inorganic phosphate.</text>
</comment>
<gene>
    <name evidence="1" type="primary">pxpA</name>
    <name evidence="2" type="ORF">J2S77_001323</name>
</gene>
<comment type="caution">
    <text evidence="2">The sequence shown here is derived from an EMBL/GenBank/DDBJ whole genome shotgun (WGS) entry which is preliminary data.</text>
</comment>
<dbReference type="CDD" id="cd10787">
    <property type="entry name" value="LamB_YcsF_like"/>
    <property type="match status" value="1"/>
</dbReference>
<comment type="subunit">
    <text evidence="1">Forms a complex composed of PxpA, PxpB and PxpC.</text>
</comment>
<dbReference type="Proteomes" id="UP001224359">
    <property type="component" value="Unassembled WGS sequence"/>
</dbReference>
<comment type="similarity">
    <text evidence="1">Belongs to the LamB/PxpA family.</text>
</comment>
<sequence>MEVDLNADIGESFGPYEIGDDQRLMDIVSSVNVACGFHGGDYRVMHQVVKQAVEKKVKIGAHPGYPDLIGFGRRHLEMASEEIYQLIVYQIGALQAVCRAHQTTLHHVKPHGALYNLAAKDQVVARAVAQAVFDVDRDLLLFGLANSALLEAGEAVGLKVISEVFADRTYTEEGLLTPRSQSRSVLTEMDDIKEQVQQIVFHHGVTTPGGERIHLKGETICFHGDGDQAYQHARFIRDYLQDEGVVIKACDYHD</sequence>
<keyword evidence="1" id="KW-0378">Hydrolase</keyword>